<evidence type="ECO:0000256" key="1">
    <source>
        <dbReference type="SAM" id="MobiDB-lite"/>
    </source>
</evidence>
<keyword evidence="3" id="KW-1185">Reference proteome</keyword>
<dbReference type="EMBL" id="JAVHUL010000006">
    <property type="protein sequence ID" value="MDQ7916676.1"/>
    <property type="molecule type" value="Genomic_DNA"/>
</dbReference>
<evidence type="ECO:0008006" key="4">
    <source>
        <dbReference type="Google" id="ProtNLM"/>
    </source>
</evidence>
<gene>
    <name evidence="2" type="ORF">RBU60_03740</name>
</gene>
<dbReference type="Proteomes" id="UP001230915">
    <property type="component" value="Unassembled WGS sequence"/>
</dbReference>
<protein>
    <recommendedName>
        <fullName evidence="4">DUF4476 domain-containing protein</fullName>
    </recommendedName>
</protein>
<name>A0ABU1A1U8_9FLAO</name>
<organism evidence="2 3">
    <name type="scientific">Mesonia profundi</name>
    <dbReference type="NCBI Taxonomy" id="3070998"/>
    <lineage>
        <taxon>Bacteria</taxon>
        <taxon>Pseudomonadati</taxon>
        <taxon>Bacteroidota</taxon>
        <taxon>Flavobacteriia</taxon>
        <taxon>Flavobacteriales</taxon>
        <taxon>Flavobacteriaceae</taxon>
        <taxon>Mesonia</taxon>
    </lineage>
</organism>
<accession>A0ABU1A1U8</accession>
<sequence length="342" mass="39084">MKKTLEAELMSIAHRILQLKNKADVHELKAVTGVLYEKLSVLSFTEKHFDGPQPTIGKKDIEKALTEENVEPQAEAIPSPIEEEKQEIIKDHTEATTEPNTEENTEEAEEIFADTSSKASDVEQVLEGILPQAEEETKDEFRSLGGVHFDDLPQFERPSEVKKTEEIKVEEISEAEAIVEKKPISETLKEEVSVEEASQQEPEFLKEEVQPEAKTEVAKDEIEQAKDEGSLTDEQQNLFGIMPEFERKEDFNSKHSAKKKSLNDQLKKGIQIGLNDRLSYIKHLFDGDAADYNRVLSQLNTVESLPEAQRFIHDVVKPDYKNWENKEVYENRFLQAIENKYA</sequence>
<reference evidence="2 3" key="1">
    <citation type="submission" date="2023-08" db="EMBL/GenBank/DDBJ databases">
        <title>Mesonia sp. MT50, isolated from deep-sea sediment of the Mariana Trench.</title>
        <authorList>
            <person name="Fu H."/>
        </authorList>
    </citation>
    <scope>NUCLEOTIDE SEQUENCE [LARGE SCALE GENOMIC DNA]</scope>
    <source>
        <strain evidence="2 3">MT50</strain>
    </source>
</reference>
<feature type="compositionally biased region" description="Basic and acidic residues" evidence="1">
    <location>
        <begin position="203"/>
        <end position="229"/>
    </location>
</feature>
<proteinExistence type="predicted"/>
<comment type="caution">
    <text evidence="2">The sequence shown here is derived from an EMBL/GenBank/DDBJ whole genome shotgun (WGS) entry which is preliminary data.</text>
</comment>
<evidence type="ECO:0000313" key="2">
    <source>
        <dbReference type="EMBL" id="MDQ7916676.1"/>
    </source>
</evidence>
<feature type="region of interest" description="Disordered" evidence="1">
    <location>
        <begin position="188"/>
        <end position="229"/>
    </location>
</feature>
<evidence type="ECO:0000313" key="3">
    <source>
        <dbReference type="Proteomes" id="UP001230915"/>
    </source>
</evidence>
<dbReference type="RefSeq" id="WP_308863326.1">
    <property type="nucleotide sequence ID" value="NZ_JAVHUL010000006.1"/>
</dbReference>